<comment type="function">
    <text evidence="7">Probable substrate-specific adapter of an E3 ubiquitin-protein ligase complex which mediates the ubiquitination and subsequent proteasomal degradation of target proteins. May have a role in synapse differentiation and growth.</text>
</comment>
<reference evidence="10" key="1">
    <citation type="submission" date="2022-02" db="EMBL/GenBank/DDBJ databases">
        <authorList>
            <person name="King R."/>
        </authorList>
    </citation>
    <scope>NUCLEOTIDE SEQUENCE</scope>
</reference>
<evidence type="ECO:0000256" key="3">
    <source>
        <dbReference type="ARBA" id="ARBA00022441"/>
    </source>
</evidence>
<evidence type="ECO:0000256" key="5">
    <source>
        <dbReference type="ARBA" id="ARBA00022786"/>
    </source>
</evidence>
<gene>
    <name evidence="10" type="ORF">APHIGO_LOCUS9468</name>
</gene>
<evidence type="ECO:0000256" key="1">
    <source>
        <dbReference type="ARBA" id="ARBA00004906"/>
    </source>
</evidence>
<dbReference type="FunFam" id="1.25.40.420:FF:000001">
    <property type="entry name" value="Kelch-like family member 12"/>
    <property type="match status" value="1"/>
</dbReference>
<evidence type="ECO:0000313" key="11">
    <source>
        <dbReference type="Proteomes" id="UP001154329"/>
    </source>
</evidence>
<dbReference type="SUPFAM" id="SSF54695">
    <property type="entry name" value="POZ domain"/>
    <property type="match status" value="1"/>
</dbReference>
<dbReference type="EMBL" id="OU899036">
    <property type="protein sequence ID" value="CAH1733087.1"/>
    <property type="molecule type" value="Genomic_DNA"/>
</dbReference>
<dbReference type="Gene3D" id="2.120.10.80">
    <property type="entry name" value="Kelch-type beta propeller"/>
    <property type="match status" value="1"/>
</dbReference>
<evidence type="ECO:0000259" key="9">
    <source>
        <dbReference type="PROSITE" id="PS50097"/>
    </source>
</evidence>
<dbReference type="Pfam" id="PF01344">
    <property type="entry name" value="Kelch_1"/>
    <property type="match status" value="3"/>
</dbReference>
<dbReference type="PANTHER" id="PTHR24412">
    <property type="entry name" value="KELCH PROTEIN"/>
    <property type="match status" value="1"/>
</dbReference>
<keyword evidence="3" id="KW-0880">Kelch repeat</keyword>
<keyword evidence="5" id="KW-0833">Ubl conjugation pathway</keyword>
<evidence type="ECO:0000313" key="10">
    <source>
        <dbReference type="EMBL" id="CAH1733087.1"/>
    </source>
</evidence>
<dbReference type="SMART" id="SM00875">
    <property type="entry name" value="BACK"/>
    <property type="match status" value="1"/>
</dbReference>
<dbReference type="InterPro" id="IPR000210">
    <property type="entry name" value="BTB/POZ_dom"/>
</dbReference>
<dbReference type="Gene3D" id="3.30.710.10">
    <property type="entry name" value="Potassium Channel Kv1.1, Chain A"/>
    <property type="match status" value="1"/>
</dbReference>
<proteinExistence type="predicted"/>
<dbReference type="SUPFAM" id="SSF50965">
    <property type="entry name" value="Galactose oxidase, central domain"/>
    <property type="match status" value="1"/>
</dbReference>
<organism evidence="10 11">
    <name type="scientific">Aphis gossypii</name>
    <name type="common">Cotton aphid</name>
    <dbReference type="NCBI Taxonomy" id="80765"/>
    <lineage>
        <taxon>Eukaryota</taxon>
        <taxon>Metazoa</taxon>
        <taxon>Ecdysozoa</taxon>
        <taxon>Arthropoda</taxon>
        <taxon>Hexapoda</taxon>
        <taxon>Insecta</taxon>
        <taxon>Pterygota</taxon>
        <taxon>Neoptera</taxon>
        <taxon>Paraneoptera</taxon>
        <taxon>Hemiptera</taxon>
        <taxon>Sternorrhyncha</taxon>
        <taxon>Aphidomorpha</taxon>
        <taxon>Aphidoidea</taxon>
        <taxon>Aphididae</taxon>
        <taxon>Aphidini</taxon>
        <taxon>Aphis</taxon>
        <taxon>Aphis</taxon>
    </lineage>
</organism>
<dbReference type="Pfam" id="PF07707">
    <property type="entry name" value="BACK"/>
    <property type="match status" value="1"/>
</dbReference>
<keyword evidence="4" id="KW-0677">Repeat</keyword>
<keyword evidence="11" id="KW-1185">Reference proteome</keyword>
<dbReference type="SMART" id="SM00612">
    <property type="entry name" value="Kelch"/>
    <property type="match status" value="5"/>
</dbReference>
<dbReference type="PIRSF" id="PIRSF037037">
    <property type="entry name" value="Kelch-like_protein_gigaxonin"/>
    <property type="match status" value="1"/>
</dbReference>
<evidence type="ECO:0000256" key="6">
    <source>
        <dbReference type="ARBA" id="ARBA00023203"/>
    </source>
</evidence>
<dbReference type="InterPro" id="IPR015915">
    <property type="entry name" value="Kelch-typ_b-propeller"/>
</dbReference>
<accession>A0A9P0JBL6</accession>
<name>A0A9P0JBL6_APHGO</name>
<dbReference type="InterPro" id="IPR006652">
    <property type="entry name" value="Kelch_1"/>
</dbReference>
<protein>
    <recommendedName>
        <fullName evidence="2">Kelch-like protein diablo</fullName>
    </recommendedName>
</protein>
<reference evidence="10" key="2">
    <citation type="submission" date="2022-10" db="EMBL/GenBank/DDBJ databases">
        <authorList>
            <consortium name="ENA_rothamsted_submissions"/>
            <consortium name="culmorum"/>
            <person name="King R."/>
        </authorList>
    </citation>
    <scope>NUCLEOTIDE SEQUENCE</scope>
</reference>
<comment type="pathway">
    <text evidence="1">Protein modification; protein ubiquitination.</text>
</comment>
<dbReference type="AlphaFoldDB" id="A0A9P0JBL6"/>
<dbReference type="InterPro" id="IPR011705">
    <property type="entry name" value="BACK"/>
</dbReference>
<dbReference type="Proteomes" id="UP001154329">
    <property type="component" value="Chromosome 3"/>
</dbReference>
<dbReference type="Gene3D" id="1.25.40.420">
    <property type="match status" value="1"/>
</dbReference>
<feature type="region of interest" description="Disordered" evidence="8">
    <location>
        <begin position="521"/>
        <end position="557"/>
    </location>
</feature>
<feature type="domain" description="BTB" evidence="9">
    <location>
        <begin position="52"/>
        <end position="120"/>
    </location>
</feature>
<evidence type="ECO:0000256" key="7">
    <source>
        <dbReference type="ARBA" id="ARBA00043912"/>
    </source>
</evidence>
<sequence>MSVNELDVLQTSTSTNDSESVIQFNEFNYTNSFHSIQLLEDLKSLRDNEVLCDIKLRTVNGTIVVGHRNILEAASKFFHVKFSNFDKDFKGIVDILIKELDSVLQILVDYIYTGKIKITKENVKVLLPAAKILQLDYVINACVEYLQTGLDTSNCLGIKAFADLHSCMELSSSSGEFIKKNFLQMVKGDEFISLTFEKVIELISCNDIAVPCEEKVFECVIKWIKHDLDSREKFLPQLMEHVRLPLLASKSCLLKHTIDEPLLKNCPKFNDIVSEALHYYLLQSTQYFTIPQTIRCKPRQFGGLKKIILMFFFSEKLKKFSTKWYDPATNLYKNAVEMNDCPMISNICVIRDQFVFAMGNVNGISSSSVSMLDVSSPSPCWVPMADMLIERKYLGVGELNDCIYAIGGNDSDDNTLCSVEVFDVAIQKWRMVTPMNINRSGFGVGVLNDRLYTVGGCDGLNYLKSVECYDPTLDTWTRIANLSICRWGVSVGVLNGVLYAIGGISDDADNFCSDLISDVDTDDSNENSNDDSNENSNDDLNENSNDDKINDDSKSIDSSHHLRSVEVYRPSDGVWSSIADMNLGRYYPGVVALNGLLYVFGGEKDKNSNYCTIEVYDPNTNTWSMKILPKINKNFQIHKGVVVNIPPNFITN</sequence>
<dbReference type="SMART" id="SM00225">
    <property type="entry name" value="BTB"/>
    <property type="match status" value="1"/>
</dbReference>
<dbReference type="InterPro" id="IPR011043">
    <property type="entry name" value="Gal_Oxase/kelch_b-propeller"/>
</dbReference>
<evidence type="ECO:0000256" key="4">
    <source>
        <dbReference type="ARBA" id="ARBA00022737"/>
    </source>
</evidence>
<feature type="compositionally biased region" description="Acidic residues" evidence="8">
    <location>
        <begin position="521"/>
        <end position="541"/>
    </location>
</feature>
<dbReference type="InterPro" id="IPR017096">
    <property type="entry name" value="BTB-kelch_protein"/>
</dbReference>
<evidence type="ECO:0000256" key="8">
    <source>
        <dbReference type="SAM" id="MobiDB-lite"/>
    </source>
</evidence>
<feature type="compositionally biased region" description="Basic and acidic residues" evidence="8">
    <location>
        <begin position="545"/>
        <end position="557"/>
    </location>
</feature>
<dbReference type="Pfam" id="PF00651">
    <property type="entry name" value="BTB"/>
    <property type="match status" value="1"/>
</dbReference>
<evidence type="ECO:0000256" key="2">
    <source>
        <dbReference type="ARBA" id="ARBA00013699"/>
    </source>
</evidence>
<dbReference type="InterPro" id="IPR011333">
    <property type="entry name" value="SKP1/BTB/POZ_sf"/>
</dbReference>
<dbReference type="PROSITE" id="PS50097">
    <property type="entry name" value="BTB"/>
    <property type="match status" value="1"/>
</dbReference>
<dbReference type="OrthoDB" id="6604492at2759"/>
<dbReference type="GO" id="GO:0003779">
    <property type="term" value="F:actin binding"/>
    <property type="evidence" value="ECO:0007669"/>
    <property type="project" value="UniProtKB-KW"/>
</dbReference>
<dbReference type="PANTHER" id="PTHR24412:SF466">
    <property type="entry name" value="RING CANAL KELCH PROTEIN"/>
    <property type="match status" value="1"/>
</dbReference>
<keyword evidence="6" id="KW-0009">Actin-binding</keyword>